<name>A0A1F5NA72_9BACT</name>
<reference evidence="2 3" key="1">
    <citation type="journal article" date="2016" name="Nat. Commun.">
        <title>Thousands of microbial genomes shed light on interconnected biogeochemical processes in an aquifer system.</title>
        <authorList>
            <person name="Anantharaman K."/>
            <person name="Brown C.T."/>
            <person name="Hug L.A."/>
            <person name="Sharon I."/>
            <person name="Castelle C.J."/>
            <person name="Probst A.J."/>
            <person name="Thomas B.C."/>
            <person name="Singh A."/>
            <person name="Wilkins M.J."/>
            <person name="Karaoz U."/>
            <person name="Brodie E.L."/>
            <person name="Williams K.H."/>
            <person name="Hubbard S.S."/>
            <person name="Banfield J.F."/>
        </authorList>
    </citation>
    <scope>NUCLEOTIDE SEQUENCE [LARGE SCALE GENOMIC DNA]</scope>
</reference>
<evidence type="ECO:0000313" key="3">
    <source>
        <dbReference type="Proteomes" id="UP000176547"/>
    </source>
</evidence>
<evidence type="ECO:0000259" key="1">
    <source>
        <dbReference type="Pfam" id="PF07969"/>
    </source>
</evidence>
<dbReference type="Pfam" id="PF07969">
    <property type="entry name" value="Amidohydro_3"/>
    <property type="match status" value="1"/>
</dbReference>
<gene>
    <name evidence="2" type="ORF">A3K06_02200</name>
</gene>
<dbReference type="GO" id="GO:0016811">
    <property type="term" value="F:hydrolase activity, acting on carbon-nitrogen (but not peptide) bonds, in linear amides"/>
    <property type="evidence" value="ECO:0007669"/>
    <property type="project" value="InterPro"/>
</dbReference>
<dbReference type="Gene3D" id="3.30.1490.130">
    <property type="entry name" value="D-aminoacylase. Domain 3"/>
    <property type="match status" value="1"/>
</dbReference>
<organism evidence="2 3">
    <name type="scientific">Candidatus Doudnabacteria bacterium RIFCSPHIGHO2_01_52_17</name>
    <dbReference type="NCBI Taxonomy" id="1817820"/>
    <lineage>
        <taxon>Bacteria</taxon>
        <taxon>Candidatus Doudnaibacteriota</taxon>
    </lineage>
</organism>
<evidence type="ECO:0000313" key="2">
    <source>
        <dbReference type="EMBL" id="OGE74535.1"/>
    </source>
</evidence>
<dbReference type="InterPro" id="IPR050378">
    <property type="entry name" value="Metallo-dep_Hydrolases_sf"/>
</dbReference>
<dbReference type="PANTHER" id="PTHR11647">
    <property type="entry name" value="HYDRANTOINASE/DIHYDROPYRIMIDINASE FAMILY MEMBER"/>
    <property type="match status" value="1"/>
</dbReference>
<dbReference type="InterPro" id="IPR023100">
    <property type="entry name" value="D-aminoacylase_insert_dom_sf"/>
</dbReference>
<feature type="domain" description="Amidohydrolase 3" evidence="1">
    <location>
        <begin position="47"/>
        <end position="508"/>
    </location>
</feature>
<accession>A0A1F5NA72</accession>
<dbReference type="SUPFAM" id="SSF51338">
    <property type="entry name" value="Composite domain of metallo-dependent hydrolases"/>
    <property type="match status" value="1"/>
</dbReference>
<dbReference type="Gene3D" id="3.20.20.140">
    <property type="entry name" value="Metal-dependent hydrolases"/>
    <property type="match status" value="1"/>
</dbReference>
<dbReference type="EMBL" id="MFEG01000061">
    <property type="protein sequence ID" value="OGE74535.1"/>
    <property type="molecule type" value="Genomic_DNA"/>
</dbReference>
<dbReference type="SUPFAM" id="SSF51556">
    <property type="entry name" value="Metallo-dependent hydrolases"/>
    <property type="match status" value="1"/>
</dbReference>
<dbReference type="InterPro" id="IPR011059">
    <property type="entry name" value="Metal-dep_hydrolase_composite"/>
</dbReference>
<proteinExistence type="predicted"/>
<dbReference type="InterPro" id="IPR013108">
    <property type="entry name" value="Amidohydro_3"/>
</dbReference>
<comment type="caution">
    <text evidence="2">The sequence shown here is derived from an EMBL/GenBank/DDBJ whole genome shotgun (WGS) entry which is preliminary data.</text>
</comment>
<dbReference type="InterPro" id="IPR032466">
    <property type="entry name" value="Metal_Hydrolase"/>
</dbReference>
<protein>
    <recommendedName>
        <fullName evidence="1">Amidohydrolase 3 domain-containing protein</fullName>
    </recommendedName>
</protein>
<dbReference type="AlphaFoldDB" id="A0A1F5NA72"/>
<sequence length="524" mass="57051">MTFDILIKNGIVVDGFSNEARRADVGISGAAIKVIGDLKNATGGKTILAEGKYIVPGFIDIQSHSDSYLTLLEYPAQESLITQGITTIAVGHCGTSLAPLASPEALKSVQKWRSIAGANLNWLKFGEFLEALSHYQLGVNVASLIGHSTLRRGLLRDEVRPATPEEVQIMQRMLGEGLQAGAAGLSLGLIYAHETDAAGEELSRLSEMAGKKSRLLSVHLRSEGSHVVEAVEEVAELARKSGCRVKISHFKIQGRQNWGQLELALSAIDRAYQRGVDIFFDVYPYSTTWSVLYTYLPKWAYEGGRETILKNLRDRSSRERILTYLKNQSLDLSSVLVATSEANTAFLGKTLGQIARNQEISVEEALLNVLSATNAQVIVFDYNLSSGIMETMLRHPLSVIATDGAGYDLGYASLNGSLVHPRCFGTMPKFLSAVREKNLMSWTEAIKKITSRPAEKLGLKKRGTLVAGNYADVVVLDPRGVGSRASYENPYIQSEGIDEVIINGRSVVSKGQLTGTLAGQVMRF</sequence>
<dbReference type="Gene3D" id="2.30.40.10">
    <property type="entry name" value="Urease, subunit C, domain 1"/>
    <property type="match status" value="1"/>
</dbReference>
<dbReference type="Proteomes" id="UP000176547">
    <property type="component" value="Unassembled WGS sequence"/>
</dbReference>
<dbReference type="PANTHER" id="PTHR11647:SF1">
    <property type="entry name" value="COLLAPSIN RESPONSE MEDIATOR PROTEIN"/>
    <property type="match status" value="1"/>
</dbReference>